<evidence type="ECO:0000313" key="2">
    <source>
        <dbReference type="Proteomes" id="UP000606044"/>
    </source>
</evidence>
<reference evidence="1" key="2">
    <citation type="submission" date="2020-09" db="EMBL/GenBank/DDBJ databases">
        <authorList>
            <person name="Sun Q."/>
            <person name="Sedlacek I."/>
        </authorList>
    </citation>
    <scope>NUCLEOTIDE SEQUENCE</scope>
    <source>
        <strain evidence="1">CCM 7897</strain>
    </source>
</reference>
<dbReference type="Proteomes" id="UP000606044">
    <property type="component" value="Unassembled WGS sequence"/>
</dbReference>
<organism evidence="1 2">
    <name type="scientific">Azorhizobium oxalatiphilum</name>
    <dbReference type="NCBI Taxonomy" id="980631"/>
    <lineage>
        <taxon>Bacteria</taxon>
        <taxon>Pseudomonadati</taxon>
        <taxon>Pseudomonadota</taxon>
        <taxon>Alphaproteobacteria</taxon>
        <taxon>Hyphomicrobiales</taxon>
        <taxon>Xanthobacteraceae</taxon>
        <taxon>Azorhizobium</taxon>
    </lineage>
</organism>
<name>A0A917BNH5_9HYPH</name>
<sequence>MADQDHTPPAPPPKADAPVALPDEALDAVSGGTTAAADGNIVFVSGSGMVNRTSTYMNDLLRPRGG</sequence>
<keyword evidence="2" id="KW-1185">Reference proteome</keyword>
<reference evidence="1" key="1">
    <citation type="journal article" date="2014" name="Int. J. Syst. Evol. Microbiol.">
        <title>Complete genome sequence of Corynebacterium casei LMG S-19264T (=DSM 44701T), isolated from a smear-ripened cheese.</title>
        <authorList>
            <consortium name="US DOE Joint Genome Institute (JGI-PGF)"/>
            <person name="Walter F."/>
            <person name="Albersmeier A."/>
            <person name="Kalinowski J."/>
            <person name="Ruckert C."/>
        </authorList>
    </citation>
    <scope>NUCLEOTIDE SEQUENCE</scope>
    <source>
        <strain evidence="1">CCM 7897</strain>
    </source>
</reference>
<dbReference type="EMBL" id="BMCT01000001">
    <property type="protein sequence ID" value="GGF50855.1"/>
    <property type="molecule type" value="Genomic_DNA"/>
</dbReference>
<dbReference type="RefSeq" id="WP_188575564.1">
    <property type="nucleotide sequence ID" value="NZ_BMCT01000001.1"/>
</dbReference>
<evidence type="ECO:0000313" key="1">
    <source>
        <dbReference type="EMBL" id="GGF50855.1"/>
    </source>
</evidence>
<protein>
    <submittedName>
        <fullName evidence="1">Uncharacterized protein</fullName>
    </submittedName>
</protein>
<accession>A0A917BNH5</accession>
<comment type="caution">
    <text evidence="1">The sequence shown here is derived from an EMBL/GenBank/DDBJ whole genome shotgun (WGS) entry which is preliminary data.</text>
</comment>
<dbReference type="AlphaFoldDB" id="A0A917BNH5"/>
<proteinExistence type="predicted"/>
<gene>
    <name evidence="1" type="ORF">GCM10007301_07820</name>
</gene>